<reference evidence="2 3" key="1">
    <citation type="journal article" date="2024" name="Commun. Biol.">
        <title>Comparative genomic analysis of thermophilic fungi reveals convergent evolutionary adaptations and gene losses.</title>
        <authorList>
            <person name="Steindorff A.S."/>
            <person name="Aguilar-Pontes M.V."/>
            <person name="Robinson A.J."/>
            <person name="Andreopoulos B."/>
            <person name="LaButti K."/>
            <person name="Kuo A."/>
            <person name="Mondo S."/>
            <person name="Riley R."/>
            <person name="Otillar R."/>
            <person name="Haridas S."/>
            <person name="Lipzen A."/>
            <person name="Grimwood J."/>
            <person name="Schmutz J."/>
            <person name="Clum A."/>
            <person name="Reid I.D."/>
            <person name="Moisan M.C."/>
            <person name="Butler G."/>
            <person name="Nguyen T.T.M."/>
            <person name="Dewar K."/>
            <person name="Conant G."/>
            <person name="Drula E."/>
            <person name="Henrissat B."/>
            <person name="Hansel C."/>
            <person name="Singer S."/>
            <person name="Hutchinson M.I."/>
            <person name="de Vries R.P."/>
            <person name="Natvig D.O."/>
            <person name="Powell A.J."/>
            <person name="Tsang A."/>
            <person name="Grigoriev I.V."/>
        </authorList>
    </citation>
    <scope>NUCLEOTIDE SEQUENCE [LARGE SCALE GENOMIC DNA]</scope>
    <source>
        <strain evidence="2 3">CBS 494.80</strain>
    </source>
</reference>
<dbReference type="Pfam" id="PF26639">
    <property type="entry name" value="Het-6_barrel"/>
    <property type="match status" value="1"/>
</dbReference>
<dbReference type="EMBL" id="JAZHXI010000003">
    <property type="protein sequence ID" value="KAL2073871.1"/>
    <property type="molecule type" value="Genomic_DNA"/>
</dbReference>
<dbReference type="Proteomes" id="UP001595075">
    <property type="component" value="Unassembled WGS sequence"/>
</dbReference>
<dbReference type="InterPro" id="IPR010730">
    <property type="entry name" value="HET"/>
</dbReference>
<feature type="domain" description="Heterokaryon incompatibility" evidence="1">
    <location>
        <begin position="106"/>
        <end position="248"/>
    </location>
</feature>
<evidence type="ECO:0000259" key="1">
    <source>
        <dbReference type="Pfam" id="PF06985"/>
    </source>
</evidence>
<dbReference type="PANTHER" id="PTHR24148:SF64">
    <property type="entry name" value="HETEROKARYON INCOMPATIBILITY DOMAIN-CONTAINING PROTEIN"/>
    <property type="match status" value="1"/>
</dbReference>
<comment type="caution">
    <text evidence="2">The sequence shown here is derived from an EMBL/GenBank/DDBJ whole genome shotgun (WGS) entry which is preliminary data.</text>
</comment>
<organism evidence="2 3">
    <name type="scientific">Oculimacula yallundae</name>
    <dbReference type="NCBI Taxonomy" id="86028"/>
    <lineage>
        <taxon>Eukaryota</taxon>
        <taxon>Fungi</taxon>
        <taxon>Dikarya</taxon>
        <taxon>Ascomycota</taxon>
        <taxon>Pezizomycotina</taxon>
        <taxon>Leotiomycetes</taxon>
        <taxon>Helotiales</taxon>
        <taxon>Ploettnerulaceae</taxon>
        <taxon>Oculimacula</taxon>
    </lineage>
</organism>
<keyword evidence="3" id="KW-1185">Reference proteome</keyword>
<accession>A0ABR4CVA0</accession>
<gene>
    <name evidence="2" type="ORF">VTL71DRAFT_11197</name>
</gene>
<sequence>MSSSVNVAFSVASSLPSEQYQYEPFSGAESEIRLLRILPSTQPLTTAAAAQVCTHDNTEMTVLRSGRKLLPYSSLKPRNHRIDTALEISPVHCEMMKVVVEQTPPYKALSYTWGGPNDSQYSIKIDGKSFSVRENLWLALLQLRSRSDPTIVWIDAICINQSDKMERNGQVGKMRNIYENAEEVVAWLGPSYDDSDMALQFVWKIYQHEHDIEWIARIFNDPKTKTSVLALSGLLNRKYWARMWIVQELVVARRVIIQCGTSAIEAVALEATQRLLYAISERQMGFKKDYLAILFPNDSRTITSVMFRGLRSIMDVKETFKSQESSFFTYLLCLSHQRSTDPRDMVYGLAALANPISPYKIQISYSSSVSEVFADLARKELQHCKSLLVLTRARSNSRIVGLPSWVPEWSRQDRHYFLREIRTPQYFYSAARDDTMPSIILSTPSILILKAIVIGVIEKTAQSNSVVSRDDSSSMKLKFLSRWNFVATYFGHGRESQVSLGRTLLCDQLTHDETNGLDFVPFYQYFLGMWFHICVEENHTDYPDPVLAEVYSQGMTQAIKMRKESNRTYNKEDIEILNEGYVEYSADLIWDRQLFLGSSNIMGLGPIDVEEGDIICVPLGCPHPMIFRQVADHYTVIGEAYVDEYMYGKAVDMWEKSELQLETFELH</sequence>
<dbReference type="PANTHER" id="PTHR24148">
    <property type="entry name" value="ANKYRIN REPEAT DOMAIN-CONTAINING PROTEIN 39 HOMOLOG-RELATED"/>
    <property type="match status" value="1"/>
</dbReference>
<evidence type="ECO:0000313" key="2">
    <source>
        <dbReference type="EMBL" id="KAL2073871.1"/>
    </source>
</evidence>
<protein>
    <recommendedName>
        <fullName evidence="1">Heterokaryon incompatibility domain-containing protein</fullName>
    </recommendedName>
</protein>
<dbReference type="Pfam" id="PF06985">
    <property type="entry name" value="HET"/>
    <property type="match status" value="1"/>
</dbReference>
<proteinExistence type="predicted"/>
<name>A0ABR4CVA0_9HELO</name>
<evidence type="ECO:0000313" key="3">
    <source>
        <dbReference type="Proteomes" id="UP001595075"/>
    </source>
</evidence>
<dbReference type="InterPro" id="IPR052895">
    <property type="entry name" value="HetReg/Transcr_Mod"/>
</dbReference>